<dbReference type="Proteomes" id="UP000199531">
    <property type="component" value="Unassembled WGS sequence"/>
</dbReference>
<dbReference type="Pfam" id="PF09600">
    <property type="entry name" value="Cyd_oper_YbgE"/>
    <property type="match status" value="1"/>
</dbReference>
<accession>A0A1H8KDL7</accession>
<dbReference type="AlphaFoldDB" id="A0A1H8KDL7"/>
<gene>
    <name evidence="2" type="ORF">SAMN02745977_02316</name>
</gene>
<keyword evidence="1" id="KW-0472">Membrane</keyword>
<dbReference type="EMBL" id="FOCW01000010">
    <property type="protein sequence ID" value="SEN90751.1"/>
    <property type="molecule type" value="Genomic_DNA"/>
</dbReference>
<name>A0A1H8KDL7_9BURK</name>
<keyword evidence="1" id="KW-1133">Transmembrane helix</keyword>
<dbReference type="STRING" id="1121117.SAMN02745977_02316"/>
<evidence type="ECO:0000256" key="1">
    <source>
        <dbReference type="SAM" id="Phobius"/>
    </source>
</evidence>
<evidence type="ECO:0000313" key="2">
    <source>
        <dbReference type="EMBL" id="SEN90751.1"/>
    </source>
</evidence>
<proteinExistence type="predicted"/>
<dbReference type="InterPro" id="IPR011846">
    <property type="entry name" value="Cyd_oper_YbgE"/>
</dbReference>
<feature type="transmembrane region" description="Helical" evidence="1">
    <location>
        <begin position="43"/>
        <end position="62"/>
    </location>
</feature>
<protein>
    <submittedName>
        <fullName evidence="2">Predicted membrane protein, encoded in cydAB operon</fullName>
    </submittedName>
</protein>
<feature type="transmembrane region" description="Helical" evidence="1">
    <location>
        <begin position="68"/>
        <end position="87"/>
    </location>
</feature>
<reference evidence="2 3" key="1">
    <citation type="submission" date="2016-10" db="EMBL/GenBank/DDBJ databases">
        <authorList>
            <person name="de Groot N.N."/>
        </authorList>
    </citation>
    <scope>NUCLEOTIDE SEQUENCE [LARGE SCALE GENOMIC DNA]</scope>
    <source>
        <strain evidence="2 3">DSM 15123</strain>
    </source>
</reference>
<keyword evidence="3" id="KW-1185">Reference proteome</keyword>
<dbReference type="RefSeq" id="WP_091818115.1">
    <property type="nucleotide sequence ID" value="NZ_FOCW01000010.1"/>
</dbReference>
<feature type="transmembrane region" description="Helical" evidence="1">
    <location>
        <begin position="12"/>
        <end position="31"/>
    </location>
</feature>
<sequence>MSETSQGPGLRWPSLLAGIGIMLGITIYPLGITHADGSADHGMATLLCWAMAAGIVHGVGYVPRFWLWRWLLSGWACLLALVGAVVLKLT</sequence>
<organism evidence="2 3">
    <name type="scientific">Brachymonas denitrificans DSM 15123</name>
    <dbReference type="NCBI Taxonomy" id="1121117"/>
    <lineage>
        <taxon>Bacteria</taxon>
        <taxon>Pseudomonadati</taxon>
        <taxon>Pseudomonadota</taxon>
        <taxon>Betaproteobacteria</taxon>
        <taxon>Burkholderiales</taxon>
        <taxon>Comamonadaceae</taxon>
        <taxon>Brachymonas</taxon>
    </lineage>
</organism>
<dbReference type="OrthoDB" id="5298003at2"/>
<keyword evidence="1" id="KW-0812">Transmembrane</keyword>
<evidence type="ECO:0000313" key="3">
    <source>
        <dbReference type="Proteomes" id="UP000199531"/>
    </source>
</evidence>